<accession>A0A0C2W5B4</accession>
<dbReference type="EMBL" id="KN818429">
    <property type="protein sequence ID" value="KIL56332.1"/>
    <property type="molecule type" value="Genomic_DNA"/>
</dbReference>
<sequence length="201" mass="23931">MRWWEYLSRFDYSIEYIKGSTNKVADSLSRYYQSDEPEEMHNVSEYVNADSRLDPDDEDLPIMHTTELIGMRAKAPEAQDKVKPRDVEHQELLSYKEVPKTHEDVITCPIIKNILSIIQGLYPEDPFFKEIWKNSDRHNRFERRKNLLWTKNRVQQSIVCVPKGLHDGRSVQGIIIDASHETIGHLGLRKTLEYVRRWFWW</sequence>
<organism evidence="2 3">
    <name type="scientific">Amanita muscaria (strain Koide BX008)</name>
    <dbReference type="NCBI Taxonomy" id="946122"/>
    <lineage>
        <taxon>Eukaryota</taxon>
        <taxon>Fungi</taxon>
        <taxon>Dikarya</taxon>
        <taxon>Basidiomycota</taxon>
        <taxon>Agaricomycotina</taxon>
        <taxon>Agaricomycetes</taxon>
        <taxon>Agaricomycetidae</taxon>
        <taxon>Agaricales</taxon>
        <taxon>Pluteineae</taxon>
        <taxon>Amanitaceae</taxon>
        <taxon>Amanita</taxon>
    </lineage>
</organism>
<dbReference type="Pfam" id="PF17921">
    <property type="entry name" value="Integrase_H2C2"/>
    <property type="match status" value="1"/>
</dbReference>
<gene>
    <name evidence="2" type="ORF">M378DRAFT_89495</name>
</gene>
<dbReference type="STRING" id="946122.A0A0C2W5B4"/>
<evidence type="ECO:0000259" key="1">
    <source>
        <dbReference type="Pfam" id="PF17921"/>
    </source>
</evidence>
<dbReference type="InParanoid" id="A0A0C2W5B4"/>
<dbReference type="OrthoDB" id="3042917at2759"/>
<evidence type="ECO:0000313" key="3">
    <source>
        <dbReference type="Proteomes" id="UP000054549"/>
    </source>
</evidence>
<reference evidence="2 3" key="1">
    <citation type="submission" date="2014-04" db="EMBL/GenBank/DDBJ databases">
        <title>Evolutionary Origins and Diversification of the Mycorrhizal Mutualists.</title>
        <authorList>
            <consortium name="DOE Joint Genome Institute"/>
            <consortium name="Mycorrhizal Genomics Consortium"/>
            <person name="Kohler A."/>
            <person name="Kuo A."/>
            <person name="Nagy L.G."/>
            <person name="Floudas D."/>
            <person name="Copeland A."/>
            <person name="Barry K.W."/>
            <person name="Cichocki N."/>
            <person name="Veneault-Fourrey C."/>
            <person name="LaButti K."/>
            <person name="Lindquist E.A."/>
            <person name="Lipzen A."/>
            <person name="Lundell T."/>
            <person name="Morin E."/>
            <person name="Murat C."/>
            <person name="Riley R."/>
            <person name="Ohm R."/>
            <person name="Sun H."/>
            <person name="Tunlid A."/>
            <person name="Henrissat B."/>
            <person name="Grigoriev I.V."/>
            <person name="Hibbett D.S."/>
            <person name="Martin F."/>
        </authorList>
    </citation>
    <scope>NUCLEOTIDE SEQUENCE [LARGE SCALE GENOMIC DNA]</scope>
    <source>
        <strain evidence="2 3">Koide BX008</strain>
    </source>
</reference>
<evidence type="ECO:0000313" key="2">
    <source>
        <dbReference type="EMBL" id="KIL56332.1"/>
    </source>
</evidence>
<proteinExistence type="predicted"/>
<feature type="domain" description="Integrase zinc-binding" evidence="1">
    <location>
        <begin position="172"/>
        <end position="201"/>
    </location>
</feature>
<protein>
    <recommendedName>
        <fullName evidence="1">Integrase zinc-binding domain-containing protein</fullName>
    </recommendedName>
</protein>
<name>A0A0C2W5B4_AMAMK</name>
<dbReference type="HOGENOM" id="CLU_1377780_0_0_1"/>
<dbReference type="Proteomes" id="UP000054549">
    <property type="component" value="Unassembled WGS sequence"/>
</dbReference>
<dbReference type="InterPro" id="IPR041588">
    <property type="entry name" value="Integrase_H2C2"/>
</dbReference>
<feature type="non-terminal residue" evidence="2">
    <location>
        <position position="201"/>
    </location>
</feature>
<dbReference type="Gene3D" id="1.10.340.70">
    <property type="match status" value="1"/>
</dbReference>
<dbReference type="AlphaFoldDB" id="A0A0C2W5B4"/>
<keyword evidence="3" id="KW-1185">Reference proteome</keyword>